<dbReference type="EMBL" id="FRAJ01000003">
    <property type="protein sequence ID" value="SHJ66299.1"/>
    <property type="molecule type" value="Genomic_DNA"/>
</dbReference>
<dbReference type="CDD" id="cd02020">
    <property type="entry name" value="CMPK"/>
    <property type="match status" value="1"/>
</dbReference>
<dbReference type="PANTHER" id="PTHR21299:SF2">
    <property type="entry name" value="CYTIDYLATE KINASE"/>
    <property type="match status" value="1"/>
</dbReference>
<dbReference type="GO" id="GO:0036431">
    <property type="term" value="F:dCMP kinase activity"/>
    <property type="evidence" value="ECO:0007669"/>
    <property type="project" value="InterPro"/>
</dbReference>
<evidence type="ECO:0000256" key="3">
    <source>
        <dbReference type="ARBA" id="ARBA00022741"/>
    </source>
</evidence>
<protein>
    <recommendedName>
        <fullName evidence="8">Cytidylate kinase</fullName>
        <shortName evidence="8">CK</shortName>
        <ecNumber evidence="8">2.7.4.25</ecNumber>
    </recommendedName>
    <alternativeName>
        <fullName evidence="8">Cytidine monophosphate kinase</fullName>
        <shortName evidence="8">CMP kinase</shortName>
    </alternativeName>
</protein>
<evidence type="ECO:0000256" key="7">
    <source>
        <dbReference type="ARBA" id="ARBA00048478"/>
    </source>
</evidence>
<organism evidence="10 11">
    <name type="scientific">Caminicella sporogenes DSM 14501</name>
    <dbReference type="NCBI Taxonomy" id="1121266"/>
    <lineage>
        <taxon>Bacteria</taxon>
        <taxon>Bacillati</taxon>
        <taxon>Bacillota</taxon>
        <taxon>Clostridia</taxon>
        <taxon>Peptostreptococcales</taxon>
        <taxon>Caminicellaceae</taxon>
        <taxon>Caminicella</taxon>
    </lineage>
</organism>
<feature type="domain" description="Cytidylate kinase" evidence="9">
    <location>
        <begin position="6"/>
        <end position="214"/>
    </location>
</feature>
<dbReference type="GO" id="GO:0015949">
    <property type="term" value="P:nucleobase-containing small molecule interconversion"/>
    <property type="evidence" value="ECO:0007669"/>
    <property type="project" value="TreeGrafter"/>
</dbReference>
<accession>A0A1M6L5H6</accession>
<evidence type="ECO:0000259" key="9">
    <source>
        <dbReference type="Pfam" id="PF02224"/>
    </source>
</evidence>
<evidence type="ECO:0000256" key="8">
    <source>
        <dbReference type="HAMAP-Rule" id="MF_00238"/>
    </source>
</evidence>
<dbReference type="STRING" id="1121266.SAMN02745883_00075"/>
<dbReference type="InterPro" id="IPR003136">
    <property type="entry name" value="Cytidylate_kin"/>
</dbReference>
<feature type="binding site" evidence="8">
    <location>
        <begin position="10"/>
        <end position="18"/>
    </location>
    <ligand>
        <name>ATP</name>
        <dbReference type="ChEBI" id="CHEBI:30616"/>
    </ligand>
</feature>
<keyword evidence="8" id="KW-0963">Cytoplasm</keyword>
<dbReference type="EC" id="2.7.4.25" evidence="8"/>
<dbReference type="GO" id="GO:0006220">
    <property type="term" value="P:pyrimidine nucleotide metabolic process"/>
    <property type="evidence" value="ECO:0007669"/>
    <property type="project" value="UniProtKB-UniRule"/>
</dbReference>
<evidence type="ECO:0000256" key="2">
    <source>
        <dbReference type="ARBA" id="ARBA00022679"/>
    </source>
</evidence>
<dbReference type="Proteomes" id="UP000184082">
    <property type="component" value="Unassembled WGS sequence"/>
</dbReference>
<dbReference type="InterPro" id="IPR027417">
    <property type="entry name" value="P-loop_NTPase"/>
</dbReference>
<reference evidence="10 11" key="1">
    <citation type="submission" date="2016-11" db="EMBL/GenBank/DDBJ databases">
        <authorList>
            <person name="Jaros S."/>
            <person name="Januszkiewicz K."/>
            <person name="Wedrychowicz H."/>
        </authorList>
    </citation>
    <scope>NUCLEOTIDE SEQUENCE [LARGE SCALE GENOMIC DNA]</scope>
    <source>
        <strain evidence="10 11">DSM 14501</strain>
    </source>
</reference>
<dbReference type="GO" id="GO:0036430">
    <property type="term" value="F:CMP kinase activity"/>
    <property type="evidence" value="ECO:0007669"/>
    <property type="project" value="RHEA"/>
</dbReference>
<evidence type="ECO:0000313" key="10">
    <source>
        <dbReference type="EMBL" id="SHJ66299.1"/>
    </source>
</evidence>
<sequence length="216" mass="24393">MANLSIAIDGPAGAGKSTIAKKIALLKNLVYIDTGAMYRAFTLKLINKNIPLDNYDLIKEVLKDTEIDIVDGKIYLDNVNVSSEIRKPIINKNVSQIASIPFVREFLVKLQRKIAENNNVIMDGRDIGTKVLPDAKYKFFLTASIEERAKRRYKELKEKGYKCSLKDVIDEIANRDKMDSERKVDPLKKADDAILIDTTGKTIEKVINEILSMIDM</sequence>
<dbReference type="RefSeq" id="WP_072965387.1">
    <property type="nucleotide sequence ID" value="NZ_FRAJ01000003.1"/>
</dbReference>
<gene>
    <name evidence="8" type="primary">cmk</name>
    <name evidence="10" type="ORF">SAMN02745883_00075</name>
</gene>
<evidence type="ECO:0000256" key="5">
    <source>
        <dbReference type="ARBA" id="ARBA00022840"/>
    </source>
</evidence>
<comment type="catalytic activity">
    <reaction evidence="6 8">
        <text>dCMP + ATP = dCDP + ADP</text>
        <dbReference type="Rhea" id="RHEA:25094"/>
        <dbReference type="ChEBI" id="CHEBI:30616"/>
        <dbReference type="ChEBI" id="CHEBI:57566"/>
        <dbReference type="ChEBI" id="CHEBI:58593"/>
        <dbReference type="ChEBI" id="CHEBI:456216"/>
        <dbReference type="EC" id="2.7.4.25"/>
    </reaction>
</comment>
<dbReference type="HAMAP" id="MF_00238">
    <property type="entry name" value="Cytidyl_kinase_type1"/>
    <property type="match status" value="1"/>
</dbReference>
<keyword evidence="2 8" id="KW-0808">Transferase</keyword>
<evidence type="ECO:0000256" key="6">
    <source>
        <dbReference type="ARBA" id="ARBA00047615"/>
    </source>
</evidence>
<comment type="catalytic activity">
    <reaction evidence="7 8">
        <text>CMP + ATP = CDP + ADP</text>
        <dbReference type="Rhea" id="RHEA:11600"/>
        <dbReference type="ChEBI" id="CHEBI:30616"/>
        <dbReference type="ChEBI" id="CHEBI:58069"/>
        <dbReference type="ChEBI" id="CHEBI:60377"/>
        <dbReference type="ChEBI" id="CHEBI:456216"/>
        <dbReference type="EC" id="2.7.4.25"/>
    </reaction>
</comment>
<keyword evidence="11" id="KW-1185">Reference proteome</keyword>
<dbReference type="Gene3D" id="3.40.50.300">
    <property type="entry name" value="P-loop containing nucleotide triphosphate hydrolases"/>
    <property type="match status" value="1"/>
</dbReference>
<keyword evidence="4 8" id="KW-0418">Kinase</keyword>
<dbReference type="GO" id="GO:0005829">
    <property type="term" value="C:cytosol"/>
    <property type="evidence" value="ECO:0007669"/>
    <property type="project" value="TreeGrafter"/>
</dbReference>
<dbReference type="Pfam" id="PF02224">
    <property type="entry name" value="Cytidylate_kin"/>
    <property type="match status" value="1"/>
</dbReference>
<dbReference type="SUPFAM" id="SSF52540">
    <property type="entry name" value="P-loop containing nucleoside triphosphate hydrolases"/>
    <property type="match status" value="1"/>
</dbReference>
<proteinExistence type="inferred from homology"/>
<comment type="similarity">
    <text evidence="1 8">Belongs to the cytidylate kinase family. Type 1 subfamily.</text>
</comment>
<keyword evidence="5 8" id="KW-0067">ATP-binding</keyword>
<dbReference type="NCBIfam" id="TIGR00017">
    <property type="entry name" value="cmk"/>
    <property type="match status" value="1"/>
</dbReference>
<evidence type="ECO:0000256" key="4">
    <source>
        <dbReference type="ARBA" id="ARBA00022777"/>
    </source>
</evidence>
<name>A0A1M6L5H6_9FIRM</name>
<dbReference type="InterPro" id="IPR011994">
    <property type="entry name" value="Cytidylate_kinase_dom"/>
</dbReference>
<comment type="subcellular location">
    <subcellularLocation>
        <location evidence="8">Cytoplasm</location>
    </subcellularLocation>
</comment>
<dbReference type="AlphaFoldDB" id="A0A1M6L5H6"/>
<dbReference type="GO" id="GO:0005524">
    <property type="term" value="F:ATP binding"/>
    <property type="evidence" value="ECO:0007669"/>
    <property type="project" value="UniProtKB-UniRule"/>
</dbReference>
<evidence type="ECO:0000313" key="11">
    <source>
        <dbReference type="Proteomes" id="UP000184082"/>
    </source>
</evidence>
<keyword evidence="3 8" id="KW-0547">Nucleotide-binding</keyword>
<evidence type="ECO:0000256" key="1">
    <source>
        <dbReference type="ARBA" id="ARBA00009427"/>
    </source>
</evidence>
<dbReference type="PANTHER" id="PTHR21299">
    <property type="entry name" value="CYTIDYLATE KINASE/PANTOATE-BETA-ALANINE LIGASE"/>
    <property type="match status" value="1"/>
</dbReference>